<keyword evidence="2" id="KW-1185">Reference proteome</keyword>
<dbReference type="AlphaFoldDB" id="A0A2Z4JE66"/>
<evidence type="ECO:0000313" key="1">
    <source>
        <dbReference type="EMBL" id="AWW43442.1"/>
    </source>
</evidence>
<dbReference type="Proteomes" id="UP000249616">
    <property type="component" value="Plasmid unnamed1"/>
</dbReference>
<keyword evidence="1" id="KW-0614">Plasmid</keyword>
<gene>
    <name evidence="1" type="ORF">DN051_43600</name>
</gene>
<protein>
    <submittedName>
        <fullName evidence="1">Uncharacterized protein</fullName>
    </submittedName>
</protein>
<organism evidence="1 2">
    <name type="scientific">Streptomyces cadmiisoli</name>
    <dbReference type="NCBI Taxonomy" id="2184053"/>
    <lineage>
        <taxon>Bacteria</taxon>
        <taxon>Bacillati</taxon>
        <taxon>Actinomycetota</taxon>
        <taxon>Actinomycetes</taxon>
        <taxon>Kitasatosporales</taxon>
        <taxon>Streptomycetaceae</taxon>
        <taxon>Streptomyces</taxon>
        <taxon>Streptomyces aurantiacus group</taxon>
    </lineage>
</organism>
<accession>A0A2Z4JE66</accession>
<sequence length="106" mass="11572">MASVHSEGSTRVLEYGDLVVRATPEASGVRTEIEVANTYERNATYSVQISIADGEGWTAHNRFWIQDVPAGETGRDEAMIGSADMGPAPQTPKIYVDEFTPVVDRK</sequence>
<dbReference type="EMBL" id="CP030074">
    <property type="protein sequence ID" value="AWW43442.1"/>
    <property type="molecule type" value="Genomic_DNA"/>
</dbReference>
<name>A0A2Z4JE66_9ACTN</name>
<reference evidence="2" key="1">
    <citation type="submission" date="2018-06" db="EMBL/GenBank/DDBJ databases">
        <authorList>
            <person name="Li K."/>
        </authorList>
    </citation>
    <scope>NUCLEOTIDE SEQUENCE [LARGE SCALE GENOMIC DNA]</scope>
    <source>
        <strain evidence="2">ZFG47</strain>
        <plasmid evidence="2">unnamed1</plasmid>
    </source>
</reference>
<dbReference type="KEGG" id="scad:DN051_43600"/>
<geneLocation type="plasmid" evidence="1 2">
    <name>unnamed1</name>
</geneLocation>
<proteinExistence type="predicted"/>
<evidence type="ECO:0000313" key="2">
    <source>
        <dbReference type="Proteomes" id="UP000249616"/>
    </source>
</evidence>